<organism evidence="2 3">
    <name type="scientific">Chloroflexus aggregans</name>
    <dbReference type="NCBI Taxonomy" id="152260"/>
    <lineage>
        <taxon>Bacteria</taxon>
        <taxon>Bacillati</taxon>
        <taxon>Chloroflexota</taxon>
        <taxon>Chloroflexia</taxon>
        <taxon>Chloroflexales</taxon>
        <taxon>Chloroflexineae</taxon>
        <taxon>Chloroflexaceae</taxon>
        <taxon>Chloroflexus</taxon>
    </lineage>
</organism>
<proteinExistence type="predicted"/>
<feature type="signal peptide" evidence="1">
    <location>
        <begin position="1"/>
        <end position="19"/>
    </location>
</feature>
<reference evidence="2 3" key="1">
    <citation type="submission" date="2018-01" db="EMBL/GenBank/DDBJ databases">
        <title>Metagenomic assembled genomes from two thermal pools in the Uzon Caldera, Kamchatka, Russia.</title>
        <authorList>
            <person name="Wilkins L."/>
            <person name="Ettinger C."/>
        </authorList>
    </citation>
    <scope>NUCLEOTIDE SEQUENCE [LARGE SCALE GENOMIC DNA]</scope>
    <source>
        <strain evidence="2">ZAV-02</strain>
    </source>
</reference>
<name>A0A2J6X3W4_9CHLR</name>
<evidence type="ECO:0000313" key="3">
    <source>
        <dbReference type="Proteomes" id="UP000243376"/>
    </source>
</evidence>
<accession>A0A2J6X3W4</accession>
<protein>
    <submittedName>
        <fullName evidence="2">C4-dicarboxylate ABC transporter substrate-binding protein</fullName>
    </submittedName>
</protein>
<evidence type="ECO:0000256" key="1">
    <source>
        <dbReference type="SAM" id="SignalP"/>
    </source>
</evidence>
<dbReference type="InterPro" id="IPR011852">
    <property type="entry name" value="TRAP_TAXI"/>
</dbReference>
<dbReference type="Pfam" id="PF16868">
    <property type="entry name" value="NMT1_3"/>
    <property type="match status" value="1"/>
</dbReference>
<dbReference type="CDD" id="cd13520">
    <property type="entry name" value="PBP2_TAXI_TRAP"/>
    <property type="match status" value="1"/>
</dbReference>
<feature type="chain" id="PRO_5014327212" evidence="1">
    <location>
        <begin position="20"/>
        <end position="348"/>
    </location>
</feature>
<dbReference type="SUPFAM" id="SSF53850">
    <property type="entry name" value="Periplasmic binding protein-like II"/>
    <property type="match status" value="1"/>
</dbReference>
<dbReference type="NCBIfam" id="TIGR02122">
    <property type="entry name" value="TRAP_TAXI"/>
    <property type="match status" value="1"/>
</dbReference>
<keyword evidence="1" id="KW-0732">Signal</keyword>
<sequence>MVSTMRVIGLLLVVLLVSACGTSSTTTAPTAAPIEQTQATAAAPAPAQTLRYAFGGGPVGGVFQVYADVLSLIIKEKVPGVDITAEGTGGSAENLRSVNAGDRQFGIVYSGDVALGALGQLPDDPTVYDKVMPVAPLYGGVAHLVVSEASGINSVNDLVGKRIALGNAGSGAALSAERYFKALGLFDKIKIEYLGYSQAAAAMADGQLDGFWVLAGFPNASVREAAAATKIKLIDIYTPGVEGGFFQQYPFYSQRMLTGGAYDGVPNDVPSFQDTALWVANADVPEDIVYRALKAVYLEGGLDRLREAHPSAKEMGLEIGITGIANKLHPGAVKFWTEQGVQIPDNLK</sequence>
<evidence type="ECO:0000313" key="2">
    <source>
        <dbReference type="EMBL" id="PMP80510.1"/>
    </source>
</evidence>
<dbReference type="PANTHER" id="PTHR42941:SF1">
    <property type="entry name" value="SLL1037 PROTEIN"/>
    <property type="match status" value="1"/>
</dbReference>
<dbReference type="PROSITE" id="PS51257">
    <property type="entry name" value="PROKAR_LIPOPROTEIN"/>
    <property type="match status" value="1"/>
</dbReference>
<dbReference type="AlphaFoldDB" id="A0A2J6X3W4"/>
<comment type="caution">
    <text evidence="2">The sequence shown here is derived from an EMBL/GenBank/DDBJ whole genome shotgun (WGS) entry which is preliminary data.</text>
</comment>
<dbReference type="EMBL" id="PNIQ01000608">
    <property type="protein sequence ID" value="PMP80510.1"/>
    <property type="molecule type" value="Genomic_DNA"/>
</dbReference>
<gene>
    <name evidence="2" type="ORF">C0184_09155</name>
</gene>
<dbReference type="Gene3D" id="3.40.190.10">
    <property type="entry name" value="Periplasmic binding protein-like II"/>
    <property type="match status" value="2"/>
</dbReference>
<dbReference type="PANTHER" id="PTHR42941">
    <property type="entry name" value="SLL1037 PROTEIN"/>
    <property type="match status" value="1"/>
</dbReference>
<dbReference type="Proteomes" id="UP000243376">
    <property type="component" value="Unassembled WGS sequence"/>
</dbReference>